<evidence type="ECO:0000256" key="1">
    <source>
        <dbReference type="ARBA" id="ARBA00022729"/>
    </source>
</evidence>
<dbReference type="Proteomes" id="UP000646244">
    <property type="component" value="Unassembled WGS sequence"/>
</dbReference>
<comment type="caution">
    <text evidence="3">The sequence shown here is derived from an EMBL/GenBank/DDBJ whole genome shotgun (WGS) entry which is preliminary data.</text>
</comment>
<dbReference type="CDD" id="cd21177">
    <property type="entry name" value="LPMO_AA10"/>
    <property type="match status" value="1"/>
</dbReference>
<reference evidence="3" key="1">
    <citation type="journal article" date="2014" name="Int. J. Syst. Evol. Microbiol.">
        <title>Complete genome sequence of Corynebacterium casei LMG S-19264T (=DSM 44701T), isolated from a smear-ripened cheese.</title>
        <authorList>
            <consortium name="US DOE Joint Genome Institute (JGI-PGF)"/>
            <person name="Walter F."/>
            <person name="Albersmeier A."/>
            <person name="Kalinowski J."/>
            <person name="Ruckert C."/>
        </authorList>
    </citation>
    <scope>NUCLEOTIDE SEQUENCE</scope>
    <source>
        <strain evidence="3">JCM 4633</strain>
    </source>
</reference>
<dbReference type="InterPro" id="IPR004302">
    <property type="entry name" value="Cellulose/chitin-bd_N"/>
</dbReference>
<dbReference type="AlphaFoldDB" id="A0A918TX57"/>
<evidence type="ECO:0000259" key="2">
    <source>
        <dbReference type="Pfam" id="PF03067"/>
    </source>
</evidence>
<reference evidence="3" key="2">
    <citation type="submission" date="2020-09" db="EMBL/GenBank/DDBJ databases">
        <authorList>
            <person name="Sun Q."/>
            <person name="Ohkuma M."/>
        </authorList>
    </citation>
    <scope>NUCLEOTIDE SEQUENCE</scope>
    <source>
        <strain evidence="3">JCM 4633</strain>
    </source>
</reference>
<feature type="domain" description="Chitin-binding type-4" evidence="2">
    <location>
        <begin position="28"/>
        <end position="194"/>
    </location>
</feature>
<dbReference type="PROSITE" id="PS51257">
    <property type="entry name" value="PROKAR_LIPOPROTEIN"/>
    <property type="match status" value="1"/>
</dbReference>
<dbReference type="EMBL" id="BMVB01000020">
    <property type="protein sequence ID" value="GHC64978.1"/>
    <property type="molecule type" value="Genomic_DNA"/>
</dbReference>
<dbReference type="Pfam" id="PF03067">
    <property type="entry name" value="LPMO_10"/>
    <property type="match status" value="1"/>
</dbReference>
<gene>
    <name evidence="3" type="ORF">GCM10010507_48070</name>
</gene>
<dbReference type="RefSeq" id="WP_190111960.1">
    <property type="nucleotide sequence ID" value="NZ_BMVB01000020.1"/>
</dbReference>
<accession>A0A918TX57</accession>
<organism evidence="3 4">
    <name type="scientific">Streptomyces cinnamoneus</name>
    <name type="common">Streptoverticillium cinnamoneum</name>
    <dbReference type="NCBI Taxonomy" id="53446"/>
    <lineage>
        <taxon>Bacteria</taxon>
        <taxon>Bacillati</taxon>
        <taxon>Actinomycetota</taxon>
        <taxon>Actinomycetes</taxon>
        <taxon>Kitasatosporales</taxon>
        <taxon>Streptomycetaceae</taxon>
        <taxon>Streptomyces</taxon>
        <taxon>Streptomyces cinnamoneus group</taxon>
    </lineage>
</organism>
<evidence type="ECO:0000313" key="3">
    <source>
        <dbReference type="EMBL" id="GHC64978.1"/>
    </source>
</evidence>
<dbReference type="PANTHER" id="PTHR34823:SF1">
    <property type="entry name" value="CHITIN-BINDING TYPE-4 DOMAIN-CONTAINING PROTEIN"/>
    <property type="match status" value="1"/>
</dbReference>
<name>A0A918TX57_STRCJ</name>
<keyword evidence="1" id="KW-0732">Signal</keyword>
<dbReference type="SUPFAM" id="SSF81296">
    <property type="entry name" value="E set domains"/>
    <property type="match status" value="1"/>
</dbReference>
<dbReference type="Gene3D" id="2.70.50.50">
    <property type="entry name" value="chitin-binding protein cbp21"/>
    <property type="match status" value="1"/>
</dbReference>
<dbReference type="PANTHER" id="PTHR34823">
    <property type="entry name" value="GLCNAC-BINDING PROTEIN A"/>
    <property type="match status" value="1"/>
</dbReference>
<evidence type="ECO:0000313" key="4">
    <source>
        <dbReference type="Proteomes" id="UP000646244"/>
    </source>
</evidence>
<dbReference type="InterPro" id="IPR014756">
    <property type="entry name" value="Ig_E-set"/>
</dbReference>
<sequence>MRKKISAAIIGSGAACLSLVPTGSAGSHGYTDAPTSRQVLCAKGTVQDCGEIQWEPQSVEGPKGFPSRGPADGTLCAGGNSRFAGLDDPRGGNWPATTVTGGQSYSFRWRLTARHATTDFRYYLTNGHYDPTRPLTRSDLEPQPFLTVPYNGRVPDATVTHQGKLPGDRTGRQLILAVWTIADTGNAFYACSDVRF</sequence>
<proteinExistence type="predicted"/>
<dbReference type="InterPro" id="IPR051024">
    <property type="entry name" value="GlcNAc_Chitin_IntDeg"/>
</dbReference>
<protein>
    <submittedName>
        <fullName evidence="3">Chitin-binding protein</fullName>
    </submittedName>
</protein>